<name>A0A2S5ZUK6_9NOCA</name>
<dbReference type="AlphaFoldDB" id="A0A2S5ZUK6"/>
<keyword evidence="2" id="KW-1185">Reference proteome</keyword>
<dbReference type="Proteomes" id="UP000238356">
    <property type="component" value="Unassembled WGS sequence"/>
</dbReference>
<evidence type="ECO:0000313" key="1">
    <source>
        <dbReference type="EMBL" id="PPJ18868.1"/>
    </source>
</evidence>
<accession>A0A2S5ZUK6</accession>
<protein>
    <submittedName>
        <fullName evidence="1">Uncharacterized protein</fullName>
    </submittedName>
</protein>
<organism evidence="1 2">
    <name type="scientific">Nocardia nova</name>
    <dbReference type="NCBI Taxonomy" id="37330"/>
    <lineage>
        <taxon>Bacteria</taxon>
        <taxon>Bacillati</taxon>
        <taxon>Actinomycetota</taxon>
        <taxon>Actinomycetes</taxon>
        <taxon>Mycobacteriales</taxon>
        <taxon>Nocardiaceae</taxon>
        <taxon>Nocardia</taxon>
    </lineage>
</organism>
<comment type="caution">
    <text evidence="1">The sequence shown here is derived from an EMBL/GenBank/DDBJ whole genome shotgun (WGS) entry which is preliminary data.</text>
</comment>
<gene>
    <name evidence="1" type="ORF">C5F51_35950</name>
</gene>
<sequence>MASAFEADFEQFGDVVGATSLLVHARHSRRLPVVVYRDFSRGGLFEVADLVAQRTDAAVAALFNRRNRLPRRPILPNRVADILFAPTFDRAAAIQNFPRMT</sequence>
<dbReference type="EMBL" id="PSZD01000050">
    <property type="protein sequence ID" value="PPJ18868.1"/>
    <property type="molecule type" value="Genomic_DNA"/>
</dbReference>
<evidence type="ECO:0000313" key="2">
    <source>
        <dbReference type="Proteomes" id="UP000238356"/>
    </source>
</evidence>
<proteinExistence type="predicted"/>
<reference evidence="1 2" key="1">
    <citation type="submission" date="2018-02" db="EMBL/GenBank/DDBJ databases">
        <title>8 Nocardia nova and 1 Nocardia cyriacigeorgica strain used for evolution to TMP-SMX.</title>
        <authorList>
            <person name="Mehta H."/>
            <person name="Weng J."/>
            <person name="Shamoo Y."/>
        </authorList>
    </citation>
    <scope>NUCLEOTIDE SEQUENCE [LARGE SCALE GENOMIC DNA]</scope>
    <source>
        <strain evidence="1 2">BAA2227</strain>
    </source>
</reference>